<comment type="caution">
    <text evidence="1">The sequence shown here is derived from an EMBL/GenBank/DDBJ whole genome shotgun (WGS) entry which is preliminary data.</text>
</comment>
<dbReference type="Proteomes" id="UP000827092">
    <property type="component" value="Unassembled WGS sequence"/>
</dbReference>
<dbReference type="EMBL" id="JAFNEN010000146">
    <property type="protein sequence ID" value="KAG8192035.1"/>
    <property type="molecule type" value="Genomic_DNA"/>
</dbReference>
<evidence type="ECO:0000313" key="1">
    <source>
        <dbReference type="EMBL" id="KAG8192035.1"/>
    </source>
</evidence>
<reference evidence="1 2" key="1">
    <citation type="journal article" date="2022" name="Nat. Ecol. Evol.">
        <title>A masculinizing supergene underlies an exaggerated male reproductive morph in a spider.</title>
        <authorList>
            <person name="Hendrickx F."/>
            <person name="De Corte Z."/>
            <person name="Sonet G."/>
            <person name="Van Belleghem S.M."/>
            <person name="Kostlbacher S."/>
            <person name="Vangestel C."/>
        </authorList>
    </citation>
    <scope>NUCLEOTIDE SEQUENCE [LARGE SCALE GENOMIC DNA]</scope>
    <source>
        <strain evidence="1">W744_W776</strain>
    </source>
</reference>
<protein>
    <submittedName>
        <fullName evidence="1">Uncharacterized protein</fullName>
    </submittedName>
</protein>
<gene>
    <name evidence="1" type="ORF">JTE90_025301</name>
</gene>
<accession>A0AAV6V7Z5</accession>
<proteinExistence type="predicted"/>
<organism evidence="1 2">
    <name type="scientific">Oedothorax gibbosus</name>
    <dbReference type="NCBI Taxonomy" id="931172"/>
    <lineage>
        <taxon>Eukaryota</taxon>
        <taxon>Metazoa</taxon>
        <taxon>Ecdysozoa</taxon>
        <taxon>Arthropoda</taxon>
        <taxon>Chelicerata</taxon>
        <taxon>Arachnida</taxon>
        <taxon>Araneae</taxon>
        <taxon>Araneomorphae</taxon>
        <taxon>Entelegynae</taxon>
        <taxon>Araneoidea</taxon>
        <taxon>Linyphiidae</taxon>
        <taxon>Erigoninae</taxon>
        <taxon>Oedothorax</taxon>
    </lineage>
</organism>
<name>A0AAV6V7Z5_9ARAC</name>
<sequence length="639" mass="71373">MIANKGVNKTCLDSDNGNYGVLCTFPESPGLDFVGFMLAVLEYDSLPPNFEVKVLSKTGAWRNTSNLILEVLNDPFSGSEFSKKPLQYQNLNVVQSDFLKNFSFADLTAAGEADVIFMMKTLNLLAHGAPQEGRLVQMFKEFVASLRPEAIIFCLDTEPSIDVLTQAIFHFPGKFLYGPRIHTAQLHTTFPEFNGHSPTSSARGVFFVWQKSPDTLSSNVSAINASIGTKSKDNMIRVDTSFNKSNVSSVENVSNTDVKDSNDLNLPWMELKSFWQRSSPKTKEVLKTLMLTDEESLEHINDLMLRKYGSSDKNSLKTFQNSGVEDLKTSKKEEVGKTRRRLRRRRKKEVGLNATEAVKSGGGQANVGPSQSELHDDLSMNNQRNIYNNYDMYSYTNGSPPSSCDSSFTCENIQFEEFLSLCKNTSSCKISAVDLGNWPCGSAYQELSEKKSKEIFMPEENLKLSFENKSIQTDGLLDSTTVPSSITALTNRIRQLTISLESASQQNVSSNGDFFPFTQPNGGCHNHSYCDDKPTCSKQSLNMGFNEQDSLPSYHRDAPCQKMGRNYSCHCSHNNRCMNCCFQHCCTQPIPRCSLLCCHQSEENYMAKVTSPNIVIPLHNISDDTLMQIVSILKSESKT</sequence>
<keyword evidence="2" id="KW-1185">Reference proteome</keyword>
<dbReference type="AlphaFoldDB" id="A0AAV6V7Z5"/>
<evidence type="ECO:0000313" key="2">
    <source>
        <dbReference type="Proteomes" id="UP000827092"/>
    </source>
</evidence>